<gene>
    <name evidence="1" type="ORF">GKC33_00040</name>
    <name evidence="2" type="ORF">GKC33_14600</name>
</gene>
<organism evidence="2 3">
    <name type="scientific">Ligilactobacillus salivarius</name>
    <dbReference type="NCBI Taxonomy" id="1624"/>
    <lineage>
        <taxon>Bacteria</taxon>
        <taxon>Bacillati</taxon>
        <taxon>Bacillota</taxon>
        <taxon>Bacilli</taxon>
        <taxon>Lactobacillales</taxon>
        <taxon>Lactobacillaceae</taxon>
        <taxon>Ligilactobacillus</taxon>
    </lineage>
</organism>
<name>A0A7X2SU57_9LACO</name>
<dbReference type="EMBL" id="WKKX01000001">
    <property type="protein sequence ID" value="MSE07155.1"/>
    <property type="molecule type" value="Genomic_DNA"/>
</dbReference>
<sequence length="130" mass="15458">MGKLYTLDGKKFLEKVGIIMSEETVKSILEKLDKANVTCIDYAYYIKDNEMFEDSYDYCDEFDKLYDLLIFKMYVKHGIDPYDDNNSFNKFKKENGKWVAEWFNPMELTIKIDDILDDRISTKVVEVLKE</sequence>
<evidence type="ECO:0000313" key="3">
    <source>
        <dbReference type="Proteomes" id="UP000467635"/>
    </source>
</evidence>
<protein>
    <submittedName>
        <fullName evidence="2">Uncharacterized protein</fullName>
    </submittedName>
</protein>
<evidence type="ECO:0000313" key="1">
    <source>
        <dbReference type="EMBL" id="MSE07155.1"/>
    </source>
</evidence>
<keyword evidence="2" id="KW-0614">Plasmid</keyword>
<dbReference type="RefSeq" id="WP_275268039.1">
    <property type="nucleotide sequence ID" value="NZ_JAKNSJ010000016.1"/>
</dbReference>
<comment type="caution">
    <text evidence="2">The sequence shown here is derived from an EMBL/GenBank/DDBJ whole genome shotgun (WGS) entry which is preliminary data.</text>
</comment>
<dbReference type="EMBL" id="WKKX01001332">
    <property type="protein sequence ID" value="MSE09837.1"/>
    <property type="molecule type" value="Genomic_DNA"/>
</dbReference>
<accession>A0A7X2SU57</accession>
<dbReference type="AlphaFoldDB" id="A0A7X2SU57"/>
<evidence type="ECO:0000313" key="2">
    <source>
        <dbReference type="EMBL" id="MSE09837.1"/>
    </source>
</evidence>
<proteinExistence type="predicted"/>
<geneLocation type="plasmid" evidence="2">
    <name>unnamed01</name>
</geneLocation>
<reference evidence="2 3" key="1">
    <citation type="submission" date="2019-11" db="EMBL/GenBank/DDBJ databases">
        <title>Draft Genome Sequence of Plant Growth-Promoting Rhizosphere-Associated Bacteria.</title>
        <authorList>
            <person name="Vasilyev I.Y."/>
            <person name="Radchenko V."/>
            <person name="Ilnitskaya E.V."/>
        </authorList>
    </citation>
    <scope>NUCLEOTIDE SEQUENCE [LARGE SCALE GENOMIC DNA]</scope>
    <source>
        <strain evidence="2 3">VRA_01-1sq_f</strain>
        <plasmid evidence="2">unnamed01</plasmid>
    </source>
</reference>
<dbReference type="Proteomes" id="UP000467635">
    <property type="component" value="Unassembled WGS sequence"/>
</dbReference>